<dbReference type="AlphaFoldDB" id="A0A1S1V5A0"/>
<feature type="domain" description="Histidine kinase" evidence="9">
    <location>
        <begin position="237"/>
        <end position="451"/>
    </location>
</feature>
<dbReference type="Pfam" id="PF00672">
    <property type="entry name" value="HAMP"/>
    <property type="match status" value="1"/>
</dbReference>
<dbReference type="InterPro" id="IPR036097">
    <property type="entry name" value="HisK_dim/P_sf"/>
</dbReference>
<dbReference type="SUPFAM" id="SSF55874">
    <property type="entry name" value="ATPase domain of HSP90 chaperone/DNA topoisomerase II/histidine kinase"/>
    <property type="match status" value="1"/>
</dbReference>
<dbReference type="SMART" id="SM00388">
    <property type="entry name" value="HisKA"/>
    <property type="match status" value="1"/>
</dbReference>
<evidence type="ECO:0000256" key="1">
    <source>
        <dbReference type="ARBA" id="ARBA00000085"/>
    </source>
</evidence>
<dbReference type="PRINTS" id="PR00344">
    <property type="entry name" value="BCTRLSENSOR"/>
</dbReference>
<gene>
    <name evidence="11" type="primary">baeS</name>
    <name evidence="11" type="ORF">EUAN_20530</name>
</gene>
<dbReference type="Pfam" id="PF00512">
    <property type="entry name" value="HisKA"/>
    <property type="match status" value="1"/>
</dbReference>
<evidence type="ECO:0000256" key="2">
    <source>
        <dbReference type="ARBA" id="ARBA00004370"/>
    </source>
</evidence>
<dbReference type="InterPro" id="IPR005467">
    <property type="entry name" value="His_kinase_dom"/>
</dbReference>
<dbReference type="FunFam" id="3.30.565.10:FF:000006">
    <property type="entry name" value="Sensor histidine kinase WalK"/>
    <property type="match status" value="1"/>
</dbReference>
<evidence type="ECO:0000313" key="11">
    <source>
        <dbReference type="EMBL" id="OHW61615.1"/>
    </source>
</evidence>
<dbReference type="PANTHER" id="PTHR45453:SF1">
    <property type="entry name" value="PHOSPHATE REGULON SENSOR PROTEIN PHOR"/>
    <property type="match status" value="1"/>
</dbReference>
<dbReference type="CDD" id="cd00075">
    <property type="entry name" value="HATPase"/>
    <property type="match status" value="1"/>
</dbReference>
<dbReference type="InterPro" id="IPR003661">
    <property type="entry name" value="HisK_dim/P_dom"/>
</dbReference>
<dbReference type="CDD" id="cd06225">
    <property type="entry name" value="HAMP"/>
    <property type="match status" value="1"/>
</dbReference>
<evidence type="ECO:0000256" key="8">
    <source>
        <dbReference type="SAM" id="Phobius"/>
    </source>
</evidence>
<comment type="caution">
    <text evidence="11">The sequence shown here is derived from an EMBL/GenBank/DDBJ whole genome shotgun (WGS) entry which is preliminary data.</text>
</comment>
<keyword evidence="12" id="KW-1185">Reference proteome</keyword>
<dbReference type="PROSITE" id="PS50885">
    <property type="entry name" value="HAMP"/>
    <property type="match status" value="1"/>
</dbReference>
<comment type="catalytic activity">
    <reaction evidence="1">
        <text>ATP + protein L-histidine = ADP + protein N-phospho-L-histidine.</text>
        <dbReference type="EC" id="2.7.13.3"/>
    </reaction>
</comment>
<accession>A0A1S1V5A0</accession>
<dbReference type="SMART" id="SM00304">
    <property type="entry name" value="HAMP"/>
    <property type="match status" value="1"/>
</dbReference>
<dbReference type="InterPro" id="IPR003594">
    <property type="entry name" value="HATPase_dom"/>
</dbReference>
<keyword evidence="8" id="KW-1133">Transmembrane helix</keyword>
<dbReference type="STRING" id="39480.EUAN_20530"/>
<evidence type="ECO:0000256" key="3">
    <source>
        <dbReference type="ARBA" id="ARBA00012438"/>
    </source>
</evidence>
<keyword evidence="7" id="KW-0902">Two-component regulatory system</keyword>
<reference evidence="11 12" key="1">
    <citation type="submission" date="2016-09" db="EMBL/GenBank/DDBJ databases">
        <title>Genome sequence of Eubacterium angustum.</title>
        <authorList>
            <person name="Poehlein A."/>
            <person name="Daniel R."/>
        </authorList>
    </citation>
    <scope>NUCLEOTIDE SEQUENCE [LARGE SCALE GENOMIC DNA]</scope>
    <source>
        <strain evidence="11 12">DSM 1989</strain>
    </source>
</reference>
<feature type="transmembrane region" description="Helical" evidence="8">
    <location>
        <begin position="155"/>
        <end position="173"/>
    </location>
</feature>
<dbReference type="OrthoDB" id="9813151at2"/>
<evidence type="ECO:0000259" key="9">
    <source>
        <dbReference type="PROSITE" id="PS50109"/>
    </source>
</evidence>
<dbReference type="Proteomes" id="UP000180254">
    <property type="component" value="Unassembled WGS sequence"/>
</dbReference>
<name>A0A1S1V5A0_9FIRM</name>
<dbReference type="PANTHER" id="PTHR45453">
    <property type="entry name" value="PHOSPHATE REGULON SENSOR PROTEIN PHOR"/>
    <property type="match status" value="1"/>
</dbReference>
<dbReference type="PROSITE" id="PS50109">
    <property type="entry name" value="HIS_KIN"/>
    <property type="match status" value="1"/>
</dbReference>
<dbReference type="SMART" id="SM00387">
    <property type="entry name" value="HATPase_c"/>
    <property type="match status" value="1"/>
</dbReference>
<sequence length="455" mass="51010">MRRSIFAKLTISFFFFSALIIGFMWLTSSAVLDREFQSYLSEVKTSEVEEAFEEIAEMYSSEDGFSTEELRDIRRISNRRGYSIDIVDQDGESLVSDSGEKGGFQGGKLLDGELKEMEFPLEMEGGSGTVTIGFKDGLGLKAEDLVFKSAMRKSLGFAGVFLLLLSIVISYFFSRKISSPIRKVKLVAERIKEGEWSHKYLSSKSDPKEIYELSEAIDQMAMTLKAQEDMRKKLVSDMAHELRTPIAVLKSHLEAMIEGVWEVSTERLQDLYVEVDMVNELVNRLKDIHTLEGGSQTLNLEVVSLPEELWSVVNPLTPMFAEKGLEIGVKADKTFRVKLDKSKFKQIMYNLILNAYKYSEVGAKVRVEALETELGLELSVSDTGIGISSEDLPLVFERFYRGEKSRNKDYGGTGLGLTIVKALVEAHGWSISAESEIGVGSKFTIAIPRKSFENS</sequence>
<keyword evidence="6 11" id="KW-0418">Kinase</keyword>
<feature type="domain" description="HAMP" evidence="10">
    <location>
        <begin position="175"/>
        <end position="229"/>
    </location>
</feature>
<keyword evidence="8" id="KW-0812">Transmembrane</keyword>
<keyword evidence="8" id="KW-0472">Membrane</keyword>
<dbReference type="Gene3D" id="3.30.565.10">
    <property type="entry name" value="Histidine kinase-like ATPase, C-terminal domain"/>
    <property type="match status" value="1"/>
</dbReference>
<dbReference type="GO" id="GO:0016036">
    <property type="term" value="P:cellular response to phosphate starvation"/>
    <property type="evidence" value="ECO:0007669"/>
    <property type="project" value="TreeGrafter"/>
</dbReference>
<evidence type="ECO:0000256" key="7">
    <source>
        <dbReference type="ARBA" id="ARBA00023012"/>
    </source>
</evidence>
<keyword evidence="4" id="KW-0597">Phosphoprotein</keyword>
<evidence type="ECO:0000256" key="4">
    <source>
        <dbReference type="ARBA" id="ARBA00022553"/>
    </source>
</evidence>
<dbReference type="InterPro" id="IPR003660">
    <property type="entry name" value="HAMP_dom"/>
</dbReference>
<dbReference type="EMBL" id="MKIE01000010">
    <property type="protein sequence ID" value="OHW61615.1"/>
    <property type="molecule type" value="Genomic_DNA"/>
</dbReference>
<dbReference type="GO" id="GO:0004721">
    <property type="term" value="F:phosphoprotein phosphatase activity"/>
    <property type="evidence" value="ECO:0007669"/>
    <property type="project" value="TreeGrafter"/>
</dbReference>
<dbReference type="InterPro" id="IPR004358">
    <property type="entry name" value="Sig_transdc_His_kin-like_C"/>
</dbReference>
<proteinExistence type="predicted"/>
<evidence type="ECO:0000259" key="10">
    <source>
        <dbReference type="PROSITE" id="PS50885"/>
    </source>
</evidence>
<dbReference type="Gene3D" id="6.10.340.10">
    <property type="match status" value="1"/>
</dbReference>
<organism evidence="11 12">
    <name type="scientific">Andreesenia angusta</name>
    <dbReference type="NCBI Taxonomy" id="39480"/>
    <lineage>
        <taxon>Bacteria</taxon>
        <taxon>Bacillati</taxon>
        <taxon>Bacillota</taxon>
        <taxon>Tissierellia</taxon>
        <taxon>Tissierellales</taxon>
        <taxon>Gottschalkiaceae</taxon>
        <taxon>Andreesenia</taxon>
    </lineage>
</organism>
<comment type="subcellular location">
    <subcellularLocation>
        <location evidence="2">Membrane</location>
    </subcellularLocation>
</comment>
<dbReference type="InterPro" id="IPR050351">
    <property type="entry name" value="BphY/WalK/GraS-like"/>
</dbReference>
<evidence type="ECO:0000313" key="12">
    <source>
        <dbReference type="Proteomes" id="UP000180254"/>
    </source>
</evidence>
<dbReference type="EC" id="2.7.13.3" evidence="3"/>
<dbReference type="Gene3D" id="1.10.287.130">
    <property type="match status" value="1"/>
</dbReference>
<dbReference type="GO" id="GO:0000155">
    <property type="term" value="F:phosphorelay sensor kinase activity"/>
    <property type="evidence" value="ECO:0007669"/>
    <property type="project" value="InterPro"/>
</dbReference>
<evidence type="ECO:0000256" key="6">
    <source>
        <dbReference type="ARBA" id="ARBA00022777"/>
    </source>
</evidence>
<dbReference type="GO" id="GO:0005886">
    <property type="term" value="C:plasma membrane"/>
    <property type="evidence" value="ECO:0007669"/>
    <property type="project" value="TreeGrafter"/>
</dbReference>
<evidence type="ECO:0000256" key="5">
    <source>
        <dbReference type="ARBA" id="ARBA00022679"/>
    </source>
</evidence>
<dbReference type="SUPFAM" id="SSF47384">
    <property type="entry name" value="Homodimeric domain of signal transducing histidine kinase"/>
    <property type="match status" value="1"/>
</dbReference>
<dbReference type="Pfam" id="PF02518">
    <property type="entry name" value="HATPase_c"/>
    <property type="match status" value="1"/>
</dbReference>
<dbReference type="InterPro" id="IPR036890">
    <property type="entry name" value="HATPase_C_sf"/>
</dbReference>
<protein>
    <recommendedName>
        <fullName evidence="3">histidine kinase</fullName>
        <ecNumber evidence="3">2.7.13.3</ecNumber>
    </recommendedName>
</protein>
<keyword evidence="5 11" id="KW-0808">Transferase</keyword>
<dbReference type="CDD" id="cd00082">
    <property type="entry name" value="HisKA"/>
    <property type="match status" value="1"/>
</dbReference>